<dbReference type="InterPro" id="IPR021427">
    <property type="entry name" value="DUF3077"/>
</dbReference>
<organism evidence="1 2">
    <name type="scientific">Pseudomonas soli</name>
    <dbReference type="NCBI Taxonomy" id="1306993"/>
    <lineage>
        <taxon>Bacteria</taxon>
        <taxon>Pseudomonadati</taxon>
        <taxon>Pseudomonadota</taxon>
        <taxon>Gammaproteobacteria</taxon>
        <taxon>Pseudomonadales</taxon>
        <taxon>Pseudomonadaceae</taxon>
        <taxon>Pseudomonas</taxon>
    </lineage>
</organism>
<evidence type="ECO:0000313" key="2">
    <source>
        <dbReference type="Proteomes" id="UP000247620"/>
    </source>
</evidence>
<evidence type="ECO:0008006" key="3">
    <source>
        <dbReference type="Google" id="ProtNLM"/>
    </source>
</evidence>
<reference evidence="1 2" key="1">
    <citation type="submission" date="2018-06" db="EMBL/GenBank/DDBJ databases">
        <title>Pseudomonas diversity within urban Lake Michigan freshwaters.</title>
        <authorList>
            <person name="Batrich M."/>
            <person name="Hatzopoulos T."/>
            <person name="Putonti C."/>
        </authorList>
    </citation>
    <scope>NUCLEOTIDE SEQUENCE [LARGE SCALE GENOMIC DNA]</scope>
    <source>
        <strain evidence="1 2">LBp-160603</strain>
    </source>
</reference>
<accession>A0A2V4HP07</accession>
<protein>
    <recommendedName>
        <fullName evidence="3">DUF3077 domain-containing protein</fullName>
    </recommendedName>
</protein>
<gene>
    <name evidence="1" type="ORF">DMX07_19490</name>
</gene>
<dbReference type="RefSeq" id="WP_110702242.1">
    <property type="nucleotide sequence ID" value="NZ_QJRO01000015.1"/>
</dbReference>
<dbReference type="Proteomes" id="UP000247620">
    <property type="component" value="Unassembled WGS sequence"/>
</dbReference>
<evidence type="ECO:0000313" key="1">
    <source>
        <dbReference type="EMBL" id="PYB78335.1"/>
    </source>
</evidence>
<dbReference type="Pfam" id="PF11275">
    <property type="entry name" value="DUF3077"/>
    <property type="match status" value="1"/>
</dbReference>
<proteinExistence type="predicted"/>
<name>A0A2V4HP07_9PSED</name>
<dbReference type="EMBL" id="QJRO01000015">
    <property type="protein sequence ID" value="PYB78335.1"/>
    <property type="molecule type" value="Genomic_DNA"/>
</dbReference>
<comment type="caution">
    <text evidence="1">The sequence shown here is derived from an EMBL/GenBank/DDBJ whole genome shotgun (WGS) entry which is preliminary data.</text>
</comment>
<sequence>MDNETPADHGQLGWTVGTCTCLKGATKGTRLFRVEPGNCANHAMEQASVLLDSARRASFIGVMDNEPVLVWASHYLSDMAKALMDDAHMGILKKVWPPLRSGLCSRTDPDRT</sequence>
<dbReference type="AlphaFoldDB" id="A0A2V4HP07"/>